<organism evidence="4 5">
    <name type="scientific">Macrococcus bovicus</name>
    <dbReference type="NCBI Taxonomy" id="69968"/>
    <lineage>
        <taxon>Bacteria</taxon>
        <taxon>Bacillati</taxon>
        <taxon>Bacillota</taxon>
        <taxon>Bacilli</taxon>
        <taxon>Bacillales</taxon>
        <taxon>Staphylococcaceae</taxon>
        <taxon>Macrococcus</taxon>
    </lineage>
</organism>
<keyword evidence="1" id="KW-0285">Flavoprotein</keyword>
<gene>
    <name evidence="4" type="ORF">ERX55_03030</name>
</gene>
<feature type="domain" description="FAD-dependent oxidoreductase 2 FAD-binding" evidence="3">
    <location>
        <begin position="5"/>
        <end position="528"/>
    </location>
</feature>
<evidence type="ECO:0000313" key="4">
    <source>
        <dbReference type="EMBL" id="TDM14928.1"/>
    </source>
</evidence>
<dbReference type="NCBIfam" id="NF009472">
    <property type="entry name" value="PRK12834.1"/>
    <property type="match status" value="1"/>
</dbReference>
<dbReference type="InterPro" id="IPR003953">
    <property type="entry name" value="FAD-dep_OxRdtase_2_FAD-bd"/>
</dbReference>
<dbReference type="SUPFAM" id="SSF51905">
    <property type="entry name" value="FAD/NAD(P)-binding domain"/>
    <property type="match status" value="1"/>
</dbReference>
<dbReference type="PIRSF" id="PIRSF036654">
    <property type="entry name" value="UCP036654"/>
    <property type="match status" value="1"/>
</dbReference>
<dbReference type="Gene3D" id="3.90.700.10">
    <property type="entry name" value="Succinate dehydrogenase/fumarate reductase flavoprotein, catalytic domain"/>
    <property type="match status" value="1"/>
</dbReference>
<evidence type="ECO:0000256" key="1">
    <source>
        <dbReference type="ARBA" id="ARBA00022630"/>
    </source>
</evidence>
<dbReference type="InterPro" id="IPR036188">
    <property type="entry name" value="FAD/NAD-bd_sf"/>
</dbReference>
<dbReference type="EMBL" id="SCWF01000002">
    <property type="protein sequence ID" value="TDM14928.1"/>
    <property type="molecule type" value="Genomic_DNA"/>
</dbReference>
<evidence type="ECO:0000259" key="3">
    <source>
        <dbReference type="Pfam" id="PF00890"/>
    </source>
</evidence>
<dbReference type="Proteomes" id="UP000294843">
    <property type="component" value="Unassembled WGS sequence"/>
</dbReference>
<accession>A0A4R6C190</accession>
<name>A0A4R6C190_9STAP</name>
<reference evidence="4 5" key="1">
    <citation type="submission" date="2019-01" db="EMBL/GenBank/DDBJ databases">
        <title>Draft genome sequences of the type strains of six Macrococcus species.</title>
        <authorList>
            <person name="Mazhar S."/>
            <person name="Altermann E."/>
            <person name="Hill C."/>
            <person name="Mcauliffe O."/>
        </authorList>
    </citation>
    <scope>NUCLEOTIDE SEQUENCE [LARGE SCALE GENOMIC DNA]</scope>
    <source>
        <strain evidence="4 5">ATCC 51825</strain>
    </source>
</reference>
<dbReference type="PANTHER" id="PTHR43260">
    <property type="entry name" value="3-KETOSTEROID-DELTA-1-DEHYDROGENASE"/>
    <property type="match status" value="1"/>
</dbReference>
<keyword evidence="2" id="KW-0560">Oxidoreductase</keyword>
<dbReference type="OrthoDB" id="9813348at2"/>
<dbReference type="GO" id="GO:0033765">
    <property type="term" value="F:steroid dehydrogenase activity, acting on the CH-CH group of donors"/>
    <property type="evidence" value="ECO:0007669"/>
    <property type="project" value="UniProtKB-ARBA"/>
</dbReference>
<proteinExistence type="predicted"/>
<dbReference type="PANTHER" id="PTHR43260:SF1">
    <property type="entry name" value="KSDD-LIKE STEROID DEHYDROGENASE RV0785"/>
    <property type="match status" value="1"/>
</dbReference>
<dbReference type="AlphaFoldDB" id="A0A4R6C190"/>
<keyword evidence="5" id="KW-1185">Reference proteome</keyword>
<dbReference type="Pfam" id="PF00890">
    <property type="entry name" value="FAD_binding_2"/>
    <property type="match status" value="1"/>
</dbReference>
<sequence length="552" mass="61268">MKKKVYIIGAGLSGLVAATELLKSGHEVVMLDQEPEQAIGGQAFWSFGGLFLVNSKVQRRLKVKDSYELAMNDWMGTARFDRLDGEDKWAKAWAEAYVHFAAFEKEDYLHSMGVKLSPILGWAERGGSRADGHGNSVPRFHLTWGTGPGLVQPFVDFVLNHEHFHFLPRHQVTHLTIEDHQIKKISGNILVPSDVERGAPSSREIIDSFTFAVETLIITTGGIGANHELIRQNWPARLGKAPEHMIQGVPDSTDGKMLKISEDAGARLVNKDRMWHYTEGIKNHSPIWHNHGIRIIPGPSSMWFDAEGNRFEAPDYPGFDTLHTLESITKTGYDYSWFVLTEDIMNKEFALSGSEQNPDITNKDVKEIISERLFSHGTGPVNKFKTDGVDFVRAANLPALVRGMNQLVGKELIDYDKLRRQIEARDMQVDNPFSKDPQITAINDTRHFLGDKFIRTVKPHKLLDGRPLIAVKLNIISRKTLGGIQTDLNSQVFHQDGELIEGLYAAGEVAGFGGGGVHGYGALEGTFLGGCIFSGLRAAAGIDQIESKHTNS</sequence>
<dbReference type="InterPro" id="IPR014614">
    <property type="entry name" value="KsdD_DH"/>
</dbReference>
<evidence type="ECO:0000256" key="2">
    <source>
        <dbReference type="ARBA" id="ARBA00023002"/>
    </source>
</evidence>
<dbReference type="RefSeq" id="WP_133451122.1">
    <property type="nucleotide sequence ID" value="NZ_SCWF01000002.1"/>
</dbReference>
<comment type="caution">
    <text evidence="4">The sequence shown here is derived from an EMBL/GenBank/DDBJ whole genome shotgun (WGS) entry which is preliminary data.</text>
</comment>
<evidence type="ECO:0000313" key="5">
    <source>
        <dbReference type="Proteomes" id="UP000294843"/>
    </source>
</evidence>
<dbReference type="Gene3D" id="3.50.50.60">
    <property type="entry name" value="FAD/NAD(P)-binding domain"/>
    <property type="match status" value="1"/>
</dbReference>
<protein>
    <submittedName>
        <fullName evidence="4">FAD-binding dehydrogenase</fullName>
    </submittedName>
</protein>
<dbReference type="InterPro" id="IPR027477">
    <property type="entry name" value="Succ_DH/fumarate_Rdtase_cat_sf"/>
</dbReference>